<feature type="chain" id="PRO_5031183138" evidence="7">
    <location>
        <begin position="23"/>
        <end position="232"/>
    </location>
</feature>
<feature type="domain" description="Pili assembly chaperone N-terminal" evidence="8">
    <location>
        <begin position="23"/>
        <end position="145"/>
    </location>
</feature>
<evidence type="ECO:0000256" key="5">
    <source>
        <dbReference type="ARBA" id="ARBA00022764"/>
    </source>
</evidence>
<keyword evidence="4 7" id="KW-0732">Signal</keyword>
<dbReference type="PANTHER" id="PTHR30251:SF2">
    <property type="entry name" value="FIMBRIAL CHAPERONE YADV-RELATED"/>
    <property type="match status" value="1"/>
</dbReference>
<dbReference type="InterPro" id="IPR036316">
    <property type="entry name" value="Pili_assmbl_chap_C_dom_sf"/>
</dbReference>
<keyword evidence="5" id="KW-0574">Periplasm</keyword>
<dbReference type="Pfam" id="PF02753">
    <property type="entry name" value="PapD_C"/>
    <property type="match status" value="1"/>
</dbReference>
<dbReference type="SUPFAM" id="SSF49354">
    <property type="entry name" value="PapD-like"/>
    <property type="match status" value="1"/>
</dbReference>
<dbReference type="GO" id="GO:0030288">
    <property type="term" value="C:outer membrane-bounded periplasmic space"/>
    <property type="evidence" value="ECO:0007669"/>
    <property type="project" value="InterPro"/>
</dbReference>
<dbReference type="InterPro" id="IPR016147">
    <property type="entry name" value="Pili_assmbl_chaperone_N"/>
</dbReference>
<evidence type="ECO:0000256" key="1">
    <source>
        <dbReference type="ARBA" id="ARBA00004418"/>
    </source>
</evidence>
<comment type="caution">
    <text evidence="10">The sequence shown here is derived from an EMBL/GenBank/DDBJ whole genome shotgun (WGS) entry which is preliminary data.</text>
</comment>
<name>A0A7X2CCT4_9PSED</name>
<dbReference type="PRINTS" id="PR00969">
    <property type="entry name" value="CHAPERONPILI"/>
</dbReference>
<protein>
    <submittedName>
        <fullName evidence="10">Fimbria/pilus periplasmic chaperone</fullName>
    </submittedName>
</protein>
<dbReference type="InterPro" id="IPR050643">
    <property type="entry name" value="Periplasmic_pilus_chap"/>
</dbReference>
<feature type="domain" description="Pili assembly chaperone C-terminal" evidence="9">
    <location>
        <begin position="167"/>
        <end position="224"/>
    </location>
</feature>
<reference evidence="10 11" key="1">
    <citation type="submission" date="2019-10" db="EMBL/GenBank/DDBJ databases">
        <title>Evaluation of single-gene subtyping targets for Pseudomonas.</title>
        <authorList>
            <person name="Reichler S.J."/>
            <person name="Orsi R.H."/>
            <person name="Wiedmann M."/>
            <person name="Martin N.H."/>
            <person name="Murphy S.I."/>
        </authorList>
    </citation>
    <scope>NUCLEOTIDE SEQUENCE [LARGE SCALE GENOMIC DNA]</scope>
    <source>
        <strain evidence="10 11">FSL R10-1984</strain>
    </source>
</reference>
<gene>
    <name evidence="10" type="ORF">GHO29_08865</name>
</gene>
<comment type="similarity">
    <text evidence="2">Belongs to the periplasmic pilus chaperone family.</text>
</comment>
<dbReference type="SUPFAM" id="SSF49584">
    <property type="entry name" value="Periplasmic chaperone C-domain"/>
    <property type="match status" value="1"/>
</dbReference>
<sequence length="232" mass="25030">MRLKVAAFTALAACFWLPHVSAGVNIGATRVVYQSKEKEANLAVANSGEDGVPYLVQSWVSDFTHPEQSADAFIITPPLFRLDAKGQNILRIIATDTQGLPKDKESLFLLNVKAIPAKSKEQQNQNVLQIALKTSIKLFYRPDGLQGSLTDAVNTLEWRAQGGKLSVHNPSGFNVVVSELLINDKAAKNIPEVLVPGSTVNTAIALNSSDSLVLSYINEYGSTVKASPATLR</sequence>
<keyword evidence="6" id="KW-0143">Chaperone</keyword>
<evidence type="ECO:0000313" key="10">
    <source>
        <dbReference type="EMBL" id="MQU26597.1"/>
    </source>
</evidence>
<dbReference type="PANTHER" id="PTHR30251">
    <property type="entry name" value="PILUS ASSEMBLY CHAPERONE"/>
    <property type="match status" value="1"/>
</dbReference>
<dbReference type="InterPro" id="IPR016148">
    <property type="entry name" value="Pili_assmbl_chaperone_C"/>
</dbReference>
<evidence type="ECO:0000313" key="11">
    <source>
        <dbReference type="Proteomes" id="UP000437970"/>
    </source>
</evidence>
<evidence type="ECO:0000256" key="4">
    <source>
        <dbReference type="ARBA" id="ARBA00022729"/>
    </source>
</evidence>
<dbReference type="InterPro" id="IPR001829">
    <property type="entry name" value="Pili_assmbl_chaperone_bac"/>
</dbReference>
<evidence type="ECO:0000259" key="9">
    <source>
        <dbReference type="Pfam" id="PF02753"/>
    </source>
</evidence>
<proteinExistence type="inferred from homology"/>
<dbReference type="EMBL" id="WIVW01000008">
    <property type="protein sequence ID" value="MQU26597.1"/>
    <property type="molecule type" value="Genomic_DNA"/>
</dbReference>
<dbReference type="InterPro" id="IPR008962">
    <property type="entry name" value="PapD-like_sf"/>
</dbReference>
<evidence type="ECO:0000256" key="2">
    <source>
        <dbReference type="ARBA" id="ARBA00007399"/>
    </source>
</evidence>
<organism evidence="10 11">
    <name type="scientific">Pseudomonas helleri</name>
    <dbReference type="NCBI Taxonomy" id="1608996"/>
    <lineage>
        <taxon>Bacteria</taxon>
        <taxon>Pseudomonadati</taxon>
        <taxon>Pseudomonadota</taxon>
        <taxon>Gammaproteobacteria</taxon>
        <taxon>Pseudomonadales</taxon>
        <taxon>Pseudomonadaceae</taxon>
        <taxon>Pseudomonas</taxon>
    </lineage>
</organism>
<accession>A0A7X2CCT4</accession>
<comment type="subcellular location">
    <subcellularLocation>
        <location evidence="1">Periplasm</location>
    </subcellularLocation>
</comment>
<dbReference type="Gene3D" id="2.60.40.10">
    <property type="entry name" value="Immunoglobulins"/>
    <property type="match status" value="2"/>
</dbReference>
<evidence type="ECO:0000259" key="8">
    <source>
        <dbReference type="Pfam" id="PF00345"/>
    </source>
</evidence>
<dbReference type="RefSeq" id="WP_153378470.1">
    <property type="nucleotide sequence ID" value="NZ_WIVW01000008.1"/>
</dbReference>
<dbReference type="FunFam" id="2.60.40.10:FF:000458">
    <property type="entry name" value="Molecular chaperone FimC"/>
    <property type="match status" value="1"/>
</dbReference>
<dbReference type="Proteomes" id="UP000437970">
    <property type="component" value="Unassembled WGS sequence"/>
</dbReference>
<dbReference type="GO" id="GO:0071555">
    <property type="term" value="P:cell wall organization"/>
    <property type="evidence" value="ECO:0007669"/>
    <property type="project" value="InterPro"/>
</dbReference>
<feature type="signal peptide" evidence="7">
    <location>
        <begin position="1"/>
        <end position="22"/>
    </location>
</feature>
<dbReference type="AlphaFoldDB" id="A0A7X2CCT4"/>
<keyword evidence="3" id="KW-1029">Fimbrium biogenesis</keyword>
<evidence type="ECO:0000256" key="7">
    <source>
        <dbReference type="SAM" id="SignalP"/>
    </source>
</evidence>
<dbReference type="InterPro" id="IPR013783">
    <property type="entry name" value="Ig-like_fold"/>
</dbReference>
<dbReference type="Pfam" id="PF00345">
    <property type="entry name" value="PapD_N"/>
    <property type="match status" value="1"/>
</dbReference>
<evidence type="ECO:0000256" key="3">
    <source>
        <dbReference type="ARBA" id="ARBA00022558"/>
    </source>
</evidence>
<evidence type="ECO:0000256" key="6">
    <source>
        <dbReference type="ARBA" id="ARBA00023186"/>
    </source>
</evidence>